<dbReference type="InterPro" id="IPR051374">
    <property type="entry name" value="Ataxin-10/CTR86_families"/>
</dbReference>
<dbReference type="EMBL" id="KV425943">
    <property type="protein sequence ID" value="KZV96370.1"/>
    <property type="molecule type" value="Genomic_DNA"/>
</dbReference>
<accession>A0A165KI63</accession>
<protein>
    <recommendedName>
        <fullName evidence="4">SPIN90/Ldb17 leucine-rich domain-containing protein</fullName>
    </recommendedName>
</protein>
<evidence type="ECO:0000256" key="1">
    <source>
        <dbReference type="ARBA" id="ARBA00008384"/>
    </source>
</evidence>
<comment type="similarity">
    <text evidence="1">Belongs to the ataxin-10 family.</text>
</comment>
<proteinExistence type="inferred from homology"/>
<dbReference type="Proteomes" id="UP000077266">
    <property type="component" value="Unassembled WGS sequence"/>
</dbReference>
<name>A0A165KI63_EXIGL</name>
<evidence type="ECO:0000313" key="2">
    <source>
        <dbReference type="EMBL" id="KZV96370.1"/>
    </source>
</evidence>
<evidence type="ECO:0008006" key="4">
    <source>
        <dbReference type="Google" id="ProtNLM"/>
    </source>
</evidence>
<reference evidence="2 3" key="1">
    <citation type="journal article" date="2016" name="Mol. Biol. Evol.">
        <title>Comparative Genomics of Early-Diverging Mushroom-Forming Fungi Provides Insights into the Origins of Lignocellulose Decay Capabilities.</title>
        <authorList>
            <person name="Nagy L.G."/>
            <person name="Riley R."/>
            <person name="Tritt A."/>
            <person name="Adam C."/>
            <person name="Daum C."/>
            <person name="Floudas D."/>
            <person name="Sun H."/>
            <person name="Yadav J.S."/>
            <person name="Pangilinan J."/>
            <person name="Larsson K.H."/>
            <person name="Matsuura K."/>
            <person name="Barry K."/>
            <person name="Labutti K."/>
            <person name="Kuo R."/>
            <person name="Ohm R.A."/>
            <person name="Bhattacharya S.S."/>
            <person name="Shirouzu T."/>
            <person name="Yoshinaga Y."/>
            <person name="Martin F.M."/>
            <person name="Grigoriev I.V."/>
            <person name="Hibbett D.S."/>
        </authorList>
    </citation>
    <scope>NUCLEOTIDE SEQUENCE [LARGE SCALE GENOMIC DNA]</scope>
    <source>
        <strain evidence="2 3">HHB12029</strain>
    </source>
</reference>
<dbReference type="PANTHER" id="PTHR13255">
    <property type="entry name" value="ATAXIN-10"/>
    <property type="match status" value="1"/>
</dbReference>
<gene>
    <name evidence="2" type="ORF">EXIGLDRAFT_833616</name>
</gene>
<dbReference type="OrthoDB" id="379794at2759"/>
<keyword evidence="3" id="KW-1185">Reference proteome</keyword>
<dbReference type="InParanoid" id="A0A165KI63"/>
<evidence type="ECO:0000313" key="3">
    <source>
        <dbReference type="Proteomes" id="UP000077266"/>
    </source>
</evidence>
<dbReference type="GO" id="GO:0005829">
    <property type="term" value="C:cytosol"/>
    <property type="evidence" value="ECO:0007669"/>
    <property type="project" value="TreeGrafter"/>
</dbReference>
<organism evidence="2 3">
    <name type="scientific">Exidia glandulosa HHB12029</name>
    <dbReference type="NCBI Taxonomy" id="1314781"/>
    <lineage>
        <taxon>Eukaryota</taxon>
        <taxon>Fungi</taxon>
        <taxon>Dikarya</taxon>
        <taxon>Basidiomycota</taxon>
        <taxon>Agaricomycotina</taxon>
        <taxon>Agaricomycetes</taxon>
        <taxon>Auriculariales</taxon>
        <taxon>Exidiaceae</taxon>
        <taxon>Exidia</taxon>
    </lineage>
</organism>
<dbReference type="PANTHER" id="PTHR13255:SF0">
    <property type="entry name" value="ATAXIN-10"/>
    <property type="match status" value="1"/>
</dbReference>
<sequence length="248" mass="27990">MDEVLHALAHSDDEERLINALDEASKLLARDAALRNQLEGDEQLWKLISHQWDLVSAGSEDEVNRSLALSLARFTRNAVAGVPTNQQRAYEFEERIRNVLYYQTSFVVLQEADALPLTRMLVQTLSNMITSNEALLTNFWTTHLELSEQRNILIRLLQAHDEATVMSTLVLVYNCLHDSPARCAQLSETAGGKRVLVLLLDRTQHLSEKQDDSPAFKIAYQLFEHLFDNGLAPSLWTALQPPPLSSAQ</sequence>
<dbReference type="AlphaFoldDB" id="A0A165KI63"/>